<dbReference type="Pfam" id="PF00890">
    <property type="entry name" value="FAD_binding_2"/>
    <property type="match status" value="1"/>
</dbReference>
<dbReference type="Pfam" id="PF05199">
    <property type="entry name" value="GMC_oxred_C"/>
    <property type="match status" value="1"/>
</dbReference>
<sequence>MFGYFSELPSLANRDVCVVGGGPAGIAVALACEERGLSVLLLESGKDKVDAFFAGLSTGHDIDLETHAAPHLAICRALGGASKWWGGRCTPLDEIDFAKRAFVQASWPISYAELAICYENAAEFFGVAPADFIAPIPPWGRLEAVRFEDLERWTPERDVSKRHRERLSTSKDIVLVAETTVTEIHVSEDARHVSRLTVRSREKSIAISPRYIVLACGGLETTRLLLWTQCKFPKLFGGPDGPLGRYYSGHISGKIANLVLGDPAHFAAHDYFLDSGVFVRRRFTFPPEVQRSEELLNIALYADNPPFHSADHRDGVLSLAWLALATPILGRLLASEGVRISHLGPAPYRWFQHLRNVLLQPVATWTSIVSILNQRYFSVPRKPGFLLFNERGRYSLHYHAEQSPNPNSRVMLSSRFDAFGLPYLRVRLRFSEADAQSVVRAHSILDAALRQSGLGYLEFREHGADSRIKHVLRQAKDGFHQIGGTRMGFDPQQSVVNTDCRTHDLENLYIASSSVFSSTGQANPTFPMVALGFRLSAHLASQIAGERVAGSSKHRPAP</sequence>
<proteinExistence type="inferred from homology"/>
<dbReference type="Gene3D" id="3.50.50.60">
    <property type="entry name" value="FAD/NAD(P)-binding domain"/>
    <property type="match status" value="2"/>
</dbReference>
<keyword evidence="5" id="KW-0560">Oxidoreductase</keyword>
<dbReference type="PANTHER" id="PTHR42784:SF1">
    <property type="entry name" value="PYRANOSE 2-OXIDASE"/>
    <property type="match status" value="1"/>
</dbReference>
<comment type="cofactor">
    <cofactor evidence="1">
        <name>FAD</name>
        <dbReference type="ChEBI" id="CHEBI:57692"/>
    </cofactor>
</comment>
<keyword evidence="4" id="KW-0274">FAD</keyword>
<evidence type="ECO:0000259" key="7">
    <source>
        <dbReference type="Pfam" id="PF05199"/>
    </source>
</evidence>
<feature type="domain" description="FAD-dependent oxidoreductase 2 FAD-binding" evidence="6">
    <location>
        <begin position="15"/>
        <end position="47"/>
    </location>
</feature>
<keyword evidence="3" id="KW-0285">Flavoprotein</keyword>
<dbReference type="RefSeq" id="WP_334478172.1">
    <property type="nucleotide sequence ID" value="NZ_JAZHRV010000001.1"/>
</dbReference>
<comment type="similarity">
    <text evidence="2">Belongs to the GMC oxidoreductase family.</text>
</comment>
<dbReference type="PRINTS" id="PR00411">
    <property type="entry name" value="PNDRDTASEI"/>
</dbReference>
<feature type="domain" description="Glucose-methanol-choline oxidoreductase C-terminal" evidence="7">
    <location>
        <begin position="404"/>
        <end position="532"/>
    </location>
</feature>
<comment type="caution">
    <text evidence="8">The sequence shown here is derived from an EMBL/GenBank/DDBJ whole genome shotgun (WGS) entry which is preliminary data.</text>
</comment>
<protein>
    <submittedName>
        <fullName evidence="8">Choline dehydrogenase-like flavoprotein</fullName>
    </submittedName>
</protein>
<dbReference type="InterPro" id="IPR036188">
    <property type="entry name" value="FAD/NAD-bd_sf"/>
</dbReference>
<dbReference type="Proteomes" id="UP001364224">
    <property type="component" value="Unassembled WGS sequence"/>
</dbReference>
<organism evidence="8 9">
    <name type="scientific">Bradyrhizobium algeriense</name>
    <dbReference type="NCBI Taxonomy" id="634784"/>
    <lineage>
        <taxon>Bacteria</taxon>
        <taxon>Pseudomonadati</taxon>
        <taxon>Pseudomonadota</taxon>
        <taxon>Alphaproteobacteria</taxon>
        <taxon>Hyphomicrobiales</taxon>
        <taxon>Nitrobacteraceae</taxon>
        <taxon>Bradyrhizobium</taxon>
    </lineage>
</organism>
<dbReference type="PANTHER" id="PTHR42784">
    <property type="entry name" value="PYRANOSE 2-OXIDASE"/>
    <property type="match status" value="1"/>
</dbReference>
<evidence type="ECO:0000256" key="1">
    <source>
        <dbReference type="ARBA" id="ARBA00001974"/>
    </source>
</evidence>
<dbReference type="InterPro" id="IPR003953">
    <property type="entry name" value="FAD-dep_OxRdtase_2_FAD-bd"/>
</dbReference>
<dbReference type="InterPro" id="IPR051473">
    <property type="entry name" value="P2Ox-like"/>
</dbReference>
<evidence type="ECO:0000256" key="4">
    <source>
        <dbReference type="ARBA" id="ARBA00022827"/>
    </source>
</evidence>
<dbReference type="SUPFAM" id="SSF51905">
    <property type="entry name" value="FAD/NAD(P)-binding domain"/>
    <property type="match status" value="1"/>
</dbReference>
<evidence type="ECO:0000259" key="6">
    <source>
        <dbReference type="Pfam" id="PF00890"/>
    </source>
</evidence>
<dbReference type="EMBL" id="JAZHRV010000001">
    <property type="protein sequence ID" value="MEH2553647.1"/>
    <property type="molecule type" value="Genomic_DNA"/>
</dbReference>
<keyword evidence="9" id="KW-1185">Reference proteome</keyword>
<evidence type="ECO:0000313" key="8">
    <source>
        <dbReference type="EMBL" id="MEH2553647.1"/>
    </source>
</evidence>
<name>A0ABU8B550_9BRAD</name>
<gene>
    <name evidence="8" type="ORF">V1286_001176</name>
</gene>
<reference evidence="8 9" key="1">
    <citation type="submission" date="2024-02" db="EMBL/GenBank/DDBJ databases">
        <title>Adaptive strategies in a cosmopolitan and abundant soil bacterium.</title>
        <authorList>
            <person name="Carini P."/>
        </authorList>
    </citation>
    <scope>NUCLEOTIDE SEQUENCE [LARGE SCALE GENOMIC DNA]</scope>
    <source>
        <strain evidence="8 9">AZCC 1608</strain>
    </source>
</reference>
<evidence type="ECO:0000313" key="9">
    <source>
        <dbReference type="Proteomes" id="UP001364224"/>
    </source>
</evidence>
<evidence type="ECO:0000256" key="3">
    <source>
        <dbReference type="ARBA" id="ARBA00022630"/>
    </source>
</evidence>
<evidence type="ECO:0000256" key="5">
    <source>
        <dbReference type="ARBA" id="ARBA00023002"/>
    </source>
</evidence>
<evidence type="ECO:0000256" key="2">
    <source>
        <dbReference type="ARBA" id="ARBA00010790"/>
    </source>
</evidence>
<accession>A0ABU8B550</accession>
<dbReference type="InterPro" id="IPR007867">
    <property type="entry name" value="GMC_OxRtase_C"/>
</dbReference>